<keyword evidence="2" id="KW-1185">Reference proteome</keyword>
<evidence type="ECO:0000313" key="1">
    <source>
        <dbReference type="EMBL" id="PHV69744.1"/>
    </source>
</evidence>
<reference evidence="1" key="1">
    <citation type="submission" date="2017-10" db="EMBL/GenBank/DDBJ databases">
        <title>Genome sequence of cellulolytic Lachnospiraceae bacterium XHS1971 isolated from hotspring sediment.</title>
        <authorList>
            <person name="Vasudevan G."/>
            <person name="Joshi A.J."/>
            <person name="Hivarkar S."/>
            <person name="Lanjekar V.B."/>
            <person name="Dhakephalkar P.K."/>
            <person name="Dagar S."/>
        </authorList>
    </citation>
    <scope>NUCLEOTIDE SEQUENCE</scope>
    <source>
        <strain evidence="1">XHS1971</strain>
    </source>
</reference>
<dbReference type="Proteomes" id="UP000224460">
    <property type="component" value="Unassembled WGS sequence"/>
</dbReference>
<accession>A0AC61D8L0</accession>
<name>A0AC61D8L0_9FIRM</name>
<organism evidence="1 2">
    <name type="scientific">Sporanaerobium hydrogeniformans</name>
    <dbReference type="NCBI Taxonomy" id="3072179"/>
    <lineage>
        <taxon>Bacteria</taxon>
        <taxon>Bacillati</taxon>
        <taxon>Bacillota</taxon>
        <taxon>Clostridia</taxon>
        <taxon>Lachnospirales</taxon>
        <taxon>Lachnospiraceae</taxon>
        <taxon>Sporanaerobium</taxon>
    </lineage>
</organism>
<comment type="caution">
    <text evidence="1">The sequence shown here is derived from an EMBL/GenBank/DDBJ whole genome shotgun (WGS) entry which is preliminary data.</text>
</comment>
<dbReference type="EMBL" id="PEDL01000019">
    <property type="protein sequence ID" value="PHV69744.1"/>
    <property type="molecule type" value="Genomic_DNA"/>
</dbReference>
<sequence length="399" mass="44758">MKIEDLLIEIVKERPVGTENNEKIIALLKEEFLALGCSVTALPFKCLVWKKGSSTFKIGDIELKIEASPYSAAFDGTGEGIVIDELAALQTTPLRDKIIILRGEATQKAMQPKDYPFYYPDEDRNVILRLENERPKAILALTGQSQLSGMNPFPMFTDGNFSIPSGYMSESKWEQIRQLWPADNKLSIRIVSENIQVQSSQLIAHKEGVNSKETIVVCAHMDTQYETMGALDNATGIAILIALMQKLKRIECAFDIEFVPFNTEEYFGANGEVSYLKYLDNEQKRISLVINIDSPCHIGSNSAISYYNIHENQKYIIDQTITLHECIEKGESWYAGDHCAFAFRGISCLAVSSSDLFEGALAHIHTPKDTIKDVDRELIGGTVDFLVELVKNWSKILDK</sequence>
<evidence type="ECO:0000313" key="2">
    <source>
        <dbReference type="Proteomes" id="UP000224460"/>
    </source>
</evidence>
<protein>
    <submittedName>
        <fullName evidence="1">Zn-dependent exopeptidase M28</fullName>
    </submittedName>
</protein>
<proteinExistence type="predicted"/>
<gene>
    <name evidence="1" type="ORF">CS063_14200</name>
</gene>